<feature type="domain" description="Auxiliary Activity family 9 catalytic" evidence="3">
    <location>
        <begin position="2"/>
        <end position="117"/>
    </location>
</feature>
<comment type="subcellular location">
    <subcellularLocation>
        <location evidence="1">Secreted</location>
    </subcellularLocation>
</comment>
<dbReference type="Gene3D" id="3.40.50.1820">
    <property type="entry name" value="alpha/beta hydrolase"/>
    <property type="match status" value="1"/>
</dbReference>
<dbReference type="InterPro" id="IPR029058">
    <property type="entry name" value="AB_hydrolase_fold"/>
</dbReference>
<dbReference type="GeneID" id="80914076"/>
<dbReference type="GO" id="GO:0004177">
    <property type="term" value="F:aminopeptidase activity"/>
    <property type="evidence" value="ECO:0007669"/>
    <property type="project" value="UniProtKB-EC"/>
</dbReference>
<accession>A0A9W8XBU6</accession>
<dbReference type="OrthoDB" id="10249433at2759"/>
<dbReference type="SUPFAM" id="SSF53474">
    <property type="entry name" value="alpha/beta-Hydrolases"/>
    <property type="match status" value="1"/>
</dbReference>
<dbReference type="GO" id="GO:0005737">
    <property type="term" value="C:cytoplasm"/>
    <property type="evidence" value="ECO:0007669"/>
    <property type="project" value="InterPro"/>
</dbReference>
<gene>
    <name evidence="4" type="ORF">N0V89_010546</name>
</gene>
<dbReference type="Pfam" id="PF00561">
    <property type="entry name" value="Abhydrolase_1"/>
    <property type="match status" value="1"/>
</dbReference>
<comment type="catalytic activity">
    <reaction evidence="1">
        <text>[(1-&gt;4)-beta-D-glucosyl]n+m + reduced acceptor + O2 = 4-dehydro-beta-D-glucosyl-[(1-&gt;4)-beta-D-glucosyl]n-1 + [(1-&gt;4)-beta-D-glucosyl]m + acceptor + H2O.</text>
        <dbReference type="EC" id="1.14.99.56"/>
    </reaction>
</comment>
<keyword evidence="1" id="KW-0136">Cellulose degradation</keyword>
<sequence length="352" mass="39541">MTSLKFVKLEERGWINSSTYQEGYWATDELIANNGTWTVRIPPKLSPGEYILRHEIIALHVAFTSTGPYSLDGAEFYPQCVSLKVEGDGRKPVTGGVDAKTLYKGNEAGLTLNIHTTPDHSGEIRENTTQALVSDIEALRKHVGVEKWHMVFGGSWGSALSLAYAQTYPESCGSLVIRGVFLGTKEENDRHALSTSMIFPEIYDRFQDFIAPEKRGNIAAAYHELLTSNDPAVVRKAAYEWDRPETTFATVQEERDDDEVEDILQEQVEQMSSAIICTHYMMHECFLGPTELLDGCQKIQHIPTRIAQGRLDFICPPRAAYEIHKRLPNSELRWLEKAGHSAMVSHFSTMSS</sequence>
<dbReference type="PANTHER" id="PTHR43722">
    <property type="entry name" value="PROLINE IMINOPEPTIDASE"/>
    <property type="match status" value="1"/>
</dbReference>
<comment type="caution">
    <text evidence="4">The sequence shown here is derived from an EMBL/GenBank/DDBJ whole genome shotgun (WGS) entry which is preliminary data.</text>
</comment>
<dbReference type="EC" id="1.14.99.56" evidence="1"/>
<keyword evidence="5" id="KW-1185">Reference proteome</keyword>
<dbReference type="Gene3D" id="2.70.50.70">
    <property type="match status" value="1"/>
</dbReference>
<keyword evidence="1" id="KW-0624">Polysaccharide degradation</keyword>
<name>A0A9W8XBU6_9PLEO</name>
<dbReference type="InterPro" id="IPR005103">
    <property type="entry name" value="AA9_LPMO"/>
</dbReference>
<dbReference type="InterPro" id="IPR000073">
    <property type="entry name" value="AB_hydrolase_1"/>
</dbReference>
<comment type="function">
    <text evidence="1">Lytic polysaccharide monooxygenase (LMPO) that depolymerizes crystalline and amorphous polysaccharides via the oxidation of scissile alpha- or beta-(1-4)-glycosidic bonds, yielding C1 and/or C4 oxidation products. Catalysis by LPMOs requires the reduction of the active-site copper from Cu(II) to Cu(I) by a reducing agent and H(2)O(2) or O(2) as a cosubstrate.</text>
</comment>
<keyword evidence="1" id="KW-0964">Secreted</keyword>
<protein>
    <recommendedName>
        <fullName evidence="1">AA9 family lytic polysaccharide monooxygenase</fullName>
        <ecNumber evidence="1">1.14.99.56</ecNumber>
    </recommendedName>
    <alternativeName>
        <fullName evidence="1">Endo-beta-1,4-glucanase</fullName>
    </alternativeName>
    <alternativeName>
        <fullName evidence="1">Glycosyl hydrolase 61 family protein</fullName>
    </alternativeName>
</protein>
<dbReference type="GO" id="GO:0005576">
    <property type="term" value="C:extracellular region"/>
    <property type="evidence" value="ECO:0007669"/>
    <property type="project" value="UniProtKB-SubCell"/>
</dbReference>
<dbReference type="PANTHER" id="PTHR43722:SF1">
    <property type="entry name" value="PROLINE IMINOPEPTIDASE"/>
    <property type="match status" value="1"/>
</dbReference>
<dbReference type="RefSeq" id="XP_056066415.1">
    <property type="nucleotide sequence ID" value="XM_056219288.1"/>
</dbReference>
<reference evidence="4" key="1">
    <citation type="submission" date="2022-10" db="EMBL/GenBank/DDBJ databases">
        <title>Tapping the CABI collections for fungal endophytes: first genome assemblies for Collariella, Neodidymelliopsis, Ascochyta clinopodiicola, Didymella pomorum, Didymosphaeria variabile, Neocosmospora piperis and Neocucurbitaria cava.</title>
        <authorList>
            <person name="Hill R."/>
        </authorList>
    </citation>
    <scope>NUCLEOTIDE SEQUENCE</scope>
    <source>
        <strain evidence="4">IMI 356815</strain>
    </source>
</reference>
<dbReference type="GO" id="GO:0008810">
    <property type="term" value="F:cellulase activity"/>
    <property type="evidence" value="ECO:0007669"/>
    <property type="project" value="UniProtKB-UniRule"/>
</dbReference>
<organism evidence="4 5">
    <name type="scientific">Didymosphaeria variabile</name>
    <dbReference type="NCBI Taxonomy" id="1932322"/>
    <lineage>
        <taxon>Eukaryota</taxon>
        <taxon>Fungi</taxon>
        <taxon>Dikarya</taxon>
        <taxon>Ascomycota</taxon>
        <taxon>Pezizomycotina</taxon>
        <taxon>Dothideomycetes</taxon>
        <taxon>Pleosporomycetidae</taxon>
        <taxon>Pleosporales</taxon>
        <taxon>Massarineae</taxon>
        <taxon>Didymosphaeriaceae</taxon>
        <taxon>Didymosphaeria</taxon>
    </lineage>
</organism>
<evidence type="ECO:0000256" key="1">
    <source>
        <dbReference type="RuleBase" id="RU368122"/>
    </source>
</evidence>
<dbReference type="Proteomes" id="UP001140513">
    <property type="component" value="Unassembled WGS sequence"/>
</dbReference>
<dbReference type="InterPro" id="IPR005944">
    <property type="entry name" value="Pro_iminopeptidase"/>
</dbReference>
<dbReference type="Pfam" id="PF03443">
    <property type="entry name" value="AA9"/>
    <property type="match status" value="1"/>
</dbReference>
<keyword evidence="1" id="KW-1015">Disulfide bond</keyword>
<evidence type="ECO:0000313" key="5">
    <source>
        <dbReference type="Proteomes" id="UP001140513"/>
    </source>
</evidence>
<dbReference type="AlphaFoldDB" id="A0A9W8XBU6"/>
<proteinExistence type="predicted"/>
<dbReference type="GO" id="GO:0030245">
    <property type="term" value="P:cellulose catabolic process"/>
    <property type="evidence" value="ECO:0007669"/>
    <property type="project" value="UniProtKB-UniRule"/>
</dbReference>
<feature type="domain" description="AB hydrolase-1" evidence="2">
    <location>
        <begin position="127"/>
        <end position="345"/>
    </location>
</feature>
<dbReference type="GO" id="GO:0030248">
    <property type="term" value="F:cellulose binding"/>
    <property type="evidence" value="ECO:0007669"/>
    <property type="project" value="UniProtKB-UniRule"/>
</dbReference>
<dbReference type="EMBL" id="JAPEUX010000008">
    <property type="protein sequence ID" value="KAJ4346615.1"/>
    <property type="molecule type" value="Genomic_DNA"/>
</dbReference>
<dbReference type="GO" id="GO:0006508">
    <property type="term" value="P:proteolysis"/>
    <property type="evidence" value="ECO:0007669"/>
    <property type="project" value="InterPro"/>
</dbReference>
<comment type="domain">
    <text evidence="1">Has a modular structure: an endo-beta-1,4-glucanase catalytic module at the N-terminus, a linker rich in serines and threonines, and a C-terminal carbohydrate-binding module (CBM).</text>
</comment>
<evidence type="ECO:0000313" key="4">
    <source>
        <dbReference type="EMBL" id="KAJ4346615.1"/>
    </source>
</evidence>
<evidence type="ECO:0000259" key="3">
    <source>
        <dbReference type="Pfam" id="PF03443"/>
    </source>
</evidence>
<keyword evidence="1" id="KW-0119">Carbohydrate metabolism</keyword>
<evidence type="ECO:0000259" key="2">
    <source>
        <dbReference type="Pfam" id="PF00561"/>
    </source>
</evidence>